<reference evidence="2 3" key="1">
    <citation type="submission" date="2019-06" db="EMBL/GenBank/DDBJ databases">
        <title>Sequencing the genomes of 1000 actinobacteria strains.</title>
        <authorList>
            <person name="Klenk H.-P."/>
        </authorList>
    </citation>
    <scope>NUCLEOTIDE SEQUENCE [LARGE SCALE GENOMIC DNA]</scope>
    <source>
        <strain evidence="2 3">DSM 8251</strain>
    </source>
</reference>
<evidence type="ECO:0000313" key="3">
    <source>
        <dbReference type="Proteomes" id="UP000316196"/>
    </source>
</evidence>
<proteinExistence type="predicted"/>
<evidence type="ECO:0000256" key="1">
    <source>
        <dbReference type="SAM" id="Phobius"/>
    </source>
</evidence>
<protein>
    <submittedName>
        <fullName evidence="2">Uncharacterized protein</fullName>
    </submittedName>
</protein>
<gene>
    <name evidence="2" type="ORF">FB460_1745</name>
</gene>
<keyword evidence="3" id="KW-1185">Reference proteome</keyword>
<organism evidence="2 3">
    <name type="scientific">Propioniferax innocua</name>
    <dbReference type="NCBI Taxonomy" id="1753"/>
    <lineage>
        <taxon>Bacteria</taxon>
        <taxon>Bacillati</taxon>
        <taxon>Actinomycetota</taxon>
        <taxon>Actinomycetes</taxon>
        <taxon>Propionibacteriales</taxon>
        <taxon>Propionibacteriaceae</taxon>
        <taxon>Propioniferax</taxon>
    </lineage>
</organism>
<dbReference type="AlphaFoldDB" id="A0A542ZC90"/>
<keyword evidence="1" id="KW-1133">Transmembrane helix</keyword>
<keyword evidence="1" id="KW-0812">Transmembrane</keyword>
<evidence type="ECO:0000313" key="2">
    <source>
        <dbReference type="EMBL" id="TQL57899.1"/>
    </source>
</evidence>
<feature type="transmembrane region" description="Helical" evidence="1">
    <location>
        <begin position="46"/>
        <end position="71"/>
    </location>
</feature>
<dbReference type="Proteomes" id="UP000316196">
    <property type="component" value="Unassembled WGS sequence"/>
</dbReference>
<accession>A0A542ZC90</accession>
<dbReference type="EMBL" id="VFOR01000002">
    <property type="protein sequence ID" value="TQL57899.1"/>
    <property type="molecule type" value="Genomic_DNA"/>
</dbReference>
<name>A0A542ZC90_9ACTN</name>
<sequence length="216" mass="22936">MARSPHCSTARADFERHTCSPAPSLVLGAGPILGCLRVPCFEEPVFLGACVFLGVCVFLGPCVFLGVCVFLGPRVPRRRPAFRGGSCSQEASGLSRGLVFPGGVRPFEEARVPWEARVSWVPRVPSQDARPAVRGYVMQGSSVLPLRMGEQPHPGCLHVDRCCPSRADGRRAVPGAGTPGVATPPPIRMEKHCGQVLTSVGLDLPLKSAVEDGMCP</sequence>
<comment type="caution">
    <text evidence="2">The sequence shown here is derived from an EMBL/GenBank/DDBJ whole genome shotgun (WGS) entry which is preliminary data.</text>
</comment>
<keyword evidence="1" id="KW-0472">Membrane</keyword>